<feature type="binding site" evidence="9">
    <location>
        <position position="66"/>
    </location>
    <ligand>
        <name>tRNA</name>
        <dbReference type="ChEBI" id="CHEBI:17843"/>
    </ligand>
</feature>
<dbReference type="InterPro" id="IPR036416">
    <property type="entry name" value="Pept_tRNA_hydro_sf"/>
</dbReference>
<dbReference type="Gene3D" id="3.40.50.1470">
    <property type="entry name" value="Peptidyl-tRNA hydrolase"/>
    <property type="match status" value="1"/>
</dbReference>
<dbReference type="EMBL" id="SXDP01000010">
    <property type="protein sequence ID" value="NEZ47678.1"/>
    <property type="molecule type" value="Genomic_DNA"/>
</dbReference>
<comment type="subunit">
    <text evidence="9">Monomer.</text>
</comment>
<gene>
    <name evidence="9" type="primary">pth</name>
    <name evidence="12" type="ORF">FDF74_10815</name>
</gene>
<evidence type="ECO:0000256" key="7">
    <source>
        <dbReference type="ARBA" id="ARBA00048707"/>
    </source>
</evidence>
<dbReference type="Pfam" id="PF01195">
    <property type="entry name" value="Pept_tRNA_hydro"/>
    <property type="match status" value="1"/>
</dbReference>
<comment type="similarity">
    <text evidence="6 9 11">Belongs to the PTH family.</text>
</comment>
<dbReference type="GO" id="GO:0000049">
    <property type="term" value="F:tRNA binding"/>
    <property type="evidence" value="ECO:0007669"/>
    <property type="project" value="UniProtKB-UniRule"/>
</dbReference>
<keyword evidence="4 9" id="KW-0378">Hydrolase</keyword>
<evidence type="ECO:0000256" key="8">
    <source>
        <dbReference type="ARBA" id="ARBA00050038"/>
    </source>
</evidence>
<dbReference type="HAMAP" id="MF_00083">
    <property type="entry name" value="Pept_tRNA_hydro_bact"/>
    <property type="match status" value="1"/>
</dbReference>
<dbReference type="RefSeq" id="WP_163249596.1">
    <property type="nucleotide sequence ID" value="NZ_SXDP01000010.1"/>
</dbReference>
<evidence type="ECO:0000256" key="2">
    <source>
        <dbReference type="ARBA" id="ARBA00022490"/>
    </source>
</evidence>
<evidence type="ECO:0000256" key="9">
    <source>
        <dbReference type="HAMAP-Rule" id="MF_00083"/>
    </source>
</evidence>
<dbReference type="SUPFAM" id="SSF53178">
    <property type="entry name" value="Peptidyl-tRNA hydrolase-like"/>
    <property type="match status" value="1"/>
</dbReference>
<dbReference type="Proteomes" id="UP000473885">
    <property type="component" value="Unassembled WGS sequence"/>
</dbReference>
<evidence type="ECO:0000256" key="11">
    <source>
        <dbReference type="RuleBase" id="RU004320"/>
    </source>
</evidence>
<comment type="subcellular location">
    <subcellularLocation>
        <location evidence="9">Cytoplasm</location>
    </subcellularLocation>
</comment>
<evidence type="ECO:0000313" key="13">
    <source>
        <dbReference type="Proteomes" id="UP000473885"/>
    </source>
</evidence>
<evidence type="ECO:0000256" key="1">
    <source>
        <dbReference type="ARBA" id="ARBA00013260"/>
    </source>
</evidence>
<feature type="active site" description="Proton acceptor" evidence="9">
    <location>
        <position position="19"/>
    </location>
</feature>
<dbReference type="PROSITE" id="PS01196">
    <property type="entry name" value="PEPT_TRNA_HYDROL_2"/>
    <property type="match status" value="1"/>
</dbReference>
<dbReference type="GO" id="GO:0005737">
    <property type="term" value="C:cytoplasm"/>
    <property type="evidence" value="ECO:0007669"/>
    <property type="project" value="UniProtKB-SubCell"/>
</dbReference>
<feature type="binding site" evidence="9">
    <location>
        <position position="14"/>
    </location>
    <ligand>
        <name>tRNA</name>
        <dbReference type="ChEBI" id="CHEBI:17843"/>
    </ligand>
</feature>
<dbReference type="AlphaFoldDB" id="A0A6M0RE55"/>
<name>A0A6M0RE55_9CLOT</name>
<sequence>MYLVVGLGNIGKEYESTRHNIGFDVVDAIADKYNIQLNRQKFKGTYGEGRIGQEKVVLLKPSTYMNLSGESVREAVNFYKLGKENIIVIYDDMSIEIGKLRLRSKGSAGGHNGIKNIISNLSSDEFFRIKVGIGQTDKDVVNYVLGKFSKKEREIIDKVIDVAVDATTNVISQGMQNAMNKFNGIKIEDI</sequence>
<dbReference type="PROSITE" id="PS01195">
    <property type="entry name" value="PEPT_TRNA_HYDROL_1"/>
    <property type="match status" value="1"/>
</dbReference>
<reference evidence="12 13" key="1">
    <citation type="submission" date="2019-04" db="EMBL/GenBank/DDBJ databases">
        <title>Genome sequencing of Clostridium botulinum Groups I-IV and Clostridium butyricum.</title>
        <authorList>
            <person name="Brunt J."/>
            <person name="Van Vliet A.H.M."/>
            <person name="Stringer S.C."/>
            <person name="Carter A.T."/>
            <person name="Peck M.W."/>
        </authorList>
    </citation>
    <scope>NUCLEOTIDE SEQUENCE [LARGE SCALE GENOMIC DNA]</scope>
    <source>
        <strain evidence="12 13">IFR 18/094</strain>
    </source>
</reference>
<protein>
    <recommendedName>
        <fullName evidence="8 9">Peptidyl-tRNA hydrolase</fullName>
        <shortName evidence="9">Pth</shortName>
        <ecNumber evidence="1 9">3.1.1.29</ecNumber>
    </recommendedName>
</protein>
<evidence type="ECO:0000256" key="3">
    <source>
        <dbReference type="ARBA" id="ARBA00022555"/>
    </source>
</evidence>
<dbReference type="GO" id="GO:0072344">
    <property type="term" value="P:rescue of stalled ribosome"/>
    <property type="evidence" value="ECO:0007669"/>
    <property type="project" value="UniProtKB-UniRule"/>
</dbReference>
<evidence type="ECO:0000313" key="12">
    <source>
        <dbReference type="EMBL" id="NEZ47678.1"/>
    </source>
</evidence>
<dbReference type="InterPro" id="IPR001328">
    <property type="entry name" value="Pept_tRNA_hydro"/>
</dbReference>
<proteinExistence type="inferred from homology"/>
<organism evidence="12 13">
    <name type="scientific">Clostridium niameyense</name>
    <dbReference type="NCBI Taxonomy" id="1622073"/>
    <lineage>
        <taxon>Bacteria</taxon>
        <taxon>Bacillati</taxon>
        <taxon>Bacillota</taxon>
        <taxon>Clostridia</taxon>
        <taxon>Eubacteriales</taxon>
        <taxon>Clostridiaceae</taxon>
        <taxon>Clostridium</taxon>
    </lineage>
</organism>
<keyword evidence="13" id="KW-1185">Reference proteome</keyword>
<evidence type="ECO:0000256" key="6">
    <source>
        <dbReference type="ARBA" id="ARBA00038063"/>
    </source>
</evidence>
<dbReference type="GO" id="GO:0004045">
    <property type="term" value="F:peptidyl-tRNA hydrolase activity"/>
    <property type="evidence" value="ECO:0007669"/>
    <property type="project" value="UniProtKB-UniRule"/>
</dbReference>
<comment type="function">
    <text evidence="9">Catalyzes the release of premature peptidyl moieties from peptidyl-tRNA molecules trapped in stalled 50S ribosomal subunits, and thus maintains levels of free tRNAs and 50S ribosomes.</text>
</comment>
<dbReference type="CDD" id="cd00462">
    <property type="entry name" value="PTH"/>
    <property type="match status" value="1"/>
</dbReference>
<keyword evidence="3 9" id="KW-0820">tRNA-binding</keyword>
<dbReference type="GO" id="GO:0006515">
    <property type="term" value="P:protein quality control for misfolded or incompletely synthesized proteins"/>
    <property type="evidence" value="ECO:0007669"/>
    <property type="project" value="UniProtKB-UniRule"/>
</dbReference>
<keyword evidence="2 9" id="KW-0963">Cytoplasm</keyword>
<comment type="function">
    <text evidence="9">Hydrolyzes ribosome-free peptidyl-tRNAs (with 1 or more amino acids incorporated), which drop off the ribosome during protein synthesis, or as a result of ribosome stalling.</text>
</comment>
<feature type="binding site" evidence="9">
    <location>
        <position position="112"/>
    </location>
    <ligand>
        <name>tRNA</name>
        <dbReference type="ChEBI" id="CHEBI:17843"/>
    </ligand>
</feature>
<dbReference type="PANTHER" id="PTHR17224">
    <property type="entry name" value="PEPTIDYL-TRNA HYDROLASE"/>
    <property type="match status" value="1"/>
</dbReference>
<dbReference type="PANTHER" id="PTHR17224:SF1">
    <property type="entry name" value="PEPTIDYL-TRNA HYDROLASE"/>
    <property type="match status" value="1"/>
</dbReference>
<keyword evidence="5 9" id="KW-0694">RNA-binding</keyword>
<comment type="catalytic activity">
    <reaction evidence="7 9 10">
        <text>an N-acyl-L-alpha-aminoacyl-tRNA + H2O = an N-acyl-L-amino acid + a tRNA + H(+)</text>
        <dbReference type="Rhea" id="RHEA:54448"/>
        <dbReference type="Rhea" id="RHEA-COMP:10123"/>
        <dbReference type="Rhea" id="RHEA-COMP:13883"/>
        <dbReference type="ChEBI" id="CHEBI:15377"/>
        <dbReference type="ChEBI" id="CHEBI:15378"/>
        <dbReference type="ChEBI" id="CHEBI:59874"/>
        <dbReference type="ChEBI" id="CHEBI:78442"/>
        <dbReference type="ChEBI" id="CHEBI:138191"/>
        <dbReference type="EC" id="3.1.1.29"/>
    </reaction>
</comment>
<feature type="site" description="Stabilizes the basic form of H active site to accept a proton" evidence="9">
    <location>
        <position position="91"/>
    </location>
</feature>
<dbReference type="InterPro" id="IPR018171">
    <property type="entry name" value="Pept_tRNA_hydro_CS"/>
</dbReference>
<dbReference type="NCBIfam" id="TIGR00447">
    <property type="entry name" value="pth"/>
    <property type="match status" value="1"/>
</dbReference>
<feature type="site" description="Discriminates between blocked and unblocked aminoacyl-tRNA" evidence="9">
    <location>
        <position position="9"/>
    </location>
</feature>
<evidence type="ECO:0000256" key="10">
    <source>
        <dbReference type="RuleBase" id="RU000673"/>
    </source>
</evidence>
<comment type="caution">
    <text evidence="12">The sequence shown here is derived from an EMBL/GenBank/DDBJ whole genome shotgun (WGS) entry which is preliminary data.</text>
</comment>
<feature type="binding site" evidence="9">
    <location>
        <position position="64"/>
    </location>
    <ligand>
        <name>tRNA</name>
        <dbReference type="ChEBI" id="CHEBI:17843"/>
    </ligand>
</feature>
<accession>A0A6M0RE55</accession>
<evidence type="ECO:0000256" key="5">
    <source>
        <dbReference type="ARBA" id="ARBA00022884"/>
    </source>
</evidence>
<evidence type="ECO:0000256" key="4">
    <source>
        <dbReference type="ARBA" id="ARBA00022801"/>
    </source>
</evidence>
<dbReference type="FunFam" id="3.40.50.1470:FF:000001">
    <property type="entry name" value="Peptidyl-tRNA hydrolase"/>
    <property type="match status" value="1"/>
</dbReference>
<dbReference type="EC" id="3.1.1.29" evidence="1 9"/>